<protein>
    <submittedName>
        <fullName evidence="1">Uncharacterized protein</fullName>
    </submittedName>
</protein>
<organism evidence="1 2">
    <name type="scientific">Trichinella britovi</name>
    <name type="common">Parasitic roundworm</name>
    <dbReference type="NCBI Taxonomy" id="45882"/>
    <lineage>
        <taxon>Eukaryota</taxon>
        <taxon>Metazoa</taxon>
        <taxon>Ecdysozoa</taxon>
        <taxon>Nematoda</taxon>
        <taxon>Enoplea</taxon>
        <taxon>Dorylaimia</taxon>
        <taxon>Trichinellida</taxon>
        <taxon>Trichinellidae</taxon>
        <taxon>Trichinella</taxon>
    </lineage>
</organism>
<dbReference type="AlphaFoldDB" id="A0A0V0ZET6"/>
<keyword evidence="2" id="KW-1185">Reference proteome</keyword>
<dbReference type="Proteomes" id="UP000054653">
    <property type="component" value="Unassembled WGS sequence"/>
</dbReference>
<sequence length="34" mass="3813">MKRADAVLNQSISFQVAYPLVLPLTIMMSTLRTC</sequence>
<reference evidence="1 2" key="1">
    <citation type="submission" date="2015-01" db="EMBL/GenBank/DDBJ databases">
        <title>Evolution of Trichinella species and genotypes.</title>
        <authorList>
            <person name="Korhonen P.K."/>
            <person name="Edoardo P."/>
            <person name="Giuseppe L.R."/>
            <person name="Gasser R.B."/>
        </authorList>
    </citation>
    <scope>NUCLEOTIDE SEQUENCE [LARGE SCALE GENOMIC DNA]</scope>
    <source>
        <strain evidence="1">ISS120</strain>
    </source>
</reference>
<comment type="caution">
    <text evidence="1">The sequence shown here is derived from an EMBL/GenBank/DDBJ whole genome shotgun (WGS) entry which is preliminary data.</text>
</comment>
<accession>A0A0V0ZET6</accession>
<proteinExistence type="predicted"/>
<evidence type="ECO:0000313" key="1">
    <source>
        <dbReference type="EMBL" id="KRY11029.1"/>
    </source>
</evidence>
<dbReference type="EMBL" id="JYDI01003815">
    <property type="protein sequence ID" value="KRY11029.1"/>
    <property type="molecule type" value="Genomic_DNA"/>
</dbReference>
<name>A0A0V0ZET6_TRIBR</name>
<gene>
    <name evidence="1" type="ORF">T03_1410</name>
</gene>
<evidence type="ECO:0000313" key="2">
    <source>
        <dbReference type="Proteomes" id="UP000054653"/>
    </source>
</evidence>